<name>A0AAD8Y0S5_9STRA</name>
<feature type="compositionally biased region" description="Polar residues" evidence="10">
    <location>
        <begin position="697"/>
        <end position="712"/>
    </location>
</feature>
<dbReference type="Pfam" id="PF09011">
    <property type="entry name" value="HMG_box_2"/>
    <property type="match status" value="1"/>
</dbReference>
<feature type="compositionally biased region" description="Low complexity" evidence="10">
    <location>
        <begin position="589"/>
        <end position="601"/>
    </location>
</feature>
<dbReference type="PANTHER" id="PTHR12137">
    <property type="entry name" value="CARBOHYDRATE SULFOTRANSFERASE"/>
    <property type="match status" value="1"/>
</dbReference>
<evidence type="ECO:0000256" key="4">
    <source>
        <dbReference type="ARBA" id="ARBA00022692"/>
    </source>
</evidence>
<feature type="domain" description="HMG box" evidence="12">
    <location>
        <begin position="494"/>
        <end position="567"/>
    </location>
</feature>
<feature type="compositionally biased region" description="Pro residues" evidence="10">
    <location>
        <begin position="626"/>
        <end position="647"/>
    </location>
</feature>
<evidence type="ECO:0000313" key="14">
    <source>
        <dbReference type="Proteomes" id="UP001224775"/>
    </source>
</evidence>
<dbReference type="SUPFAM" id="SSF47095">
    <property type="entry name" value="HMG-box"/>
    <property type="match status" value="1"/>
</dbReference>
<feature type="region of interest" description="Disordered" evidence="10">
    <location>
        <begin position="405"/>
        <end position="424"/>
    </location>
</feature>
<keyword evidence="7" id="KW-0472">Membrane</keyword>
<dbReference type="Pfam" id="PF03567">
    <property type="entry name" value="Sulfotransfer_2"/>
    <property type="match status" value="1"/>
</dbReference>
<comment type="similarity">
    <text evidence="2">Belongs to the sulfotransferase 2 family.</text>
</comment>
<feature type="region of interest" description="Disordered" evidence="10">
    <location>
        <begin position="466"/>
        <end position="502"/>
    </location>
</feature>
<keyword evidence="9" id="KW-0539">Nucleus</keyword>
<dbReference type="InterPro" id="IPR009071">
    <property type="entry name" value="HMG_box_dom"/>
</dbReference>
<dbReference type="Gene3D" id="1.10.30.10">
    <property type="entry name" value="High mobility group box domain"/>
    <property type="match status" value="1"/>
</dbReference>
<evidence type="ECO:0000256" key="9">
    <source>
        <dbReference type="PROSITE-ProRule" id="PRU00267"/>
    </source>
</evidence>
<feature type="chain" id="PRO_5041986178" evidence="11">
    <location>
        <begin position="22"/>
        <end position="712"/>
    </location>
</feature>
<dbReference type="GO" id="GO:0003677">
    <property type="term" value="F:DNA binding"/>
    <property type="evidence" value="ECO:0007669"/>
    <property type="project" value="UniProtKB-UniRule"/>
</dbReference>
<dbReference type="GO" id="GO:0008146">
    <property type="term" value="F:sulfotransferase activity"/>
    <property type="evidence" value="ECO:0007669"/>
    <property type="project" value="InterPro"/>
</dbReference>
<dbReference type="AlphaFoldDB" id="A0AAD8Y0S5"/>
<sequence>MRRLLPLLLLLLLSIFMVINQRNLAAISNNITIFQSAAAGSTTYPAAALLGGGTNRTSQYDDADAIIRRSFDQSYARMLRCDDNPSWMKGRETASIAKQCMQRTRDYITSGNVTVPWWFQTLLRDITGRGGGVFGPWHHFDTTKPLLNFCTIDKVATSEWRKVFCELNKADCVNNTEGSCGRKKCAWKTLQTMPEEAPWAVFLRDPLERLLSGFLDKCVSGKREGNCEPNVVFNPMDGLKNGKNIPYHNLLDSIEGEGKDKQMFGAYVDVLPLKWNPHFVPQALHCDLYRNIDKYHFVGNMGGDFHFDLDRMATQFGGQLPEVLNGTFGYMDNVKNGNHNNTGKSVGGHAKHAAEKVKRFYTARTVRKALEYLSIDYVTLGLSVPDWAKEMLKNDAFQDIDIPAAVTKEEEDDPKSLDNKRLIANSEPSTELEVALKAELDKQVKHNELISAELEKLRHVLSRIQAHQSNEPLPPHGASRKDREEQKPPQQPTKKGPRNGYNMFYSKVAPELKGTLNSYKDLAKVISEKWKALSKEEKDNYELDAEIFNIMDDRDTRDSNNDGGDYQHLNEQRDQCDSYDDRKNDDQHQYYPTNPPYQYQYDMTIPPPPGPPPGPPPPGMLFDLSFPPPPPPPPGYDYSYLPPPPPNDMFGGSLPPPPRFVPTSALNFTDVENDKKQASSRPVLLSFTLHGSPPSPINRTQSLPLNRTQSLH</sequence>
<feature type="compositionally biased region" description="Basic and acidic residues" evidence="10">
    <location>
        <begin position="568"/>
        <end position="588"/>
    </location>
</feature>
<reference evidence="13" key="1">
    <citation type="submission" date="2023-06" db="EMBL/GenBank/DDBJ databases">
        <title>Survivors Of The Sea: Transcriptome response of Skeletonema marinoi to long-term dormancy.</title>
        <authorList>
            <person name="Pinder M.I.M."/>
            <person name="Kourtchenko O."/>
            <person name="Robertson E.K."/>
            <person name="Larsson T."/>
            <person name="Maumus F."/>
            <person name="Osuna-Cruz C.M."/>
            <person name="Vancaester E."/>
            <person name="Stenow R."/>
            <person name="Vandepoele K."/>
            <person name="Ploug H."/>
            <person name="Bruchert V."/>
            <person name="Godhe A."/>
            <person name="Topel M."/>
        </authorList>
    </citation>
    <scope>NUCLEOTIDE SEQUENCE</scope>
    <source>
        <strain evidence="13">R05AC</strain>
    </source>
</reference>
<evidence type="ECO:0000256" key="5">
    <source>
        <dbReference type="ARBA" id="ARBA00022989"/>
    </source>
</evidence>
<evidence type="ECO:0000256" key="1">
    <source>
        <dbReference type="ARBA" id="ARBA00004323"/>
    </source>
</evidence>
<dbReference type="PANTHER" id="PTHR12137:SF54">
    <property type="entry name" value="CARBOHYDRATE SULFOTRANSFERASE"/>
    <property type="match status" value="1"/>
</dbReference>
<comment type="caution">
    <text evidence="13">The sequence shown here is derived from an EMBL/GenBank/DDBJ whole genome shotgun (WGS) entry which is preliminary data.</text>
</comment>
<keyword evidence="6" id="KW-0333">Golgi apparatus</keyword>
<dbReference type="Proteomes" id="UP001224775">
    <property type="component" value="Unassembled WGS sequence"/>
</dbReference>
<keyword evidence="3 13" id="KW-0808">Transferase</keyword>
<dbReference type="GO" id="GO:0000139">
    <property type="term" value="C:Golgi membrane"/>
    <property type="evidence" value="ECO:0007669"/>
    <property type="project" value="UniProtKB-SubCell"/>
</dbReference>
<dbReference type="EC" id="2.8.2.-" evidence="13"/>
<feature type="DNA-binding region" description="HMG box" evidence="9">
    <location>
        <begin position="494"/>
        <end position="567"/>
    </location>
</feature>
<accession>A0AAD8Y0S5</accession>
<dbReference type="GO" id="GO:0016051">
    <property type="term" value="P:carbohydrate biosynthetic process"/>
    <property type="evidence" value="ECO:0007669"/>
    <property type="project" value="InterPro"/>
</dbReference>
<keyword evidence="5" id="KW-1133">Transmembrane helix</keyword>
<feature type="region of interest" description="Disordered" evidence="10">
    <location>
        <begin position="553"/>
        <end position="712"/>
    </location>
</feature>
<proteinExistence type="inferred from homology"/>
<feature type="signal peptide" evidence="11">
    <location>
        <begin position="1"/>
        <end position="21"/>
    </location>
</feature>
<evidence type="ECO:0000259" key="12">
    <source>
        <dbReference type="PROSITE" id="PS50118"/>
    </source>
</evidence>
<dbReference type="PROSITE" id="PS50118">
    <property type="entry name" value="HMG_BOX_2"/>
    <property type="match status" value="1"/>
</dbReference>
<evidence type="ECO:0000256" key="10">
    <source>
        <dbReference type="SAM" id="MobiDB-lite"/>
    </source>
</evidence>
<keyword evidence="4" id="KW-0812">Transmembrane</keyword>
<protein>
    <submittedName>
        <fullName evidence="13">Carbohydrate sulfotransferase</fullName>
        <ecNumber evidence="13">2.8.2.-</ecNumber>
    </submittedName>
</protein>
<evidence type="ECO:0000256" key="8">
    <source>
        <dbReference type="ARBA" id="ARBA00023180"/>
    </source>
</evidence>
<evidence type="ECO:0000313" key="13">
    <source>
        <dbReference type="EMBL" id="KAK1737297.1"/>
    </source>
</evidence>
<evidence type="ECO:0000256" key="2">
    <source>
        <dbReference type="ARBA" id="ARBA00006339"/>
    </source>
</evidence>
<evidence type="ECO:0000256" key="6">
    <source>
        <dbReference type="ARBA" id="ARBA00023034"/>
    </source>
</evidence>
<keyword evidence="14" id="KW-1185">Reference proteome</keyword>
<evidence type="ECO:0000256" key="11">
    <source>
        <dbReference type="SAM" id="SignalP"/>
    </source>
</evidence>
<gene>
    <name evidence="13" type="ORF">QTG54_012164</name>
</gene>
<evidence type="ECO:0000256" key="3">
    <source>
        <dbReference type="ARBA" id="ARBA00022679"/>
    </source>
</evidence>
<organism evidence="13 14">
    <name type="scientific">Skeletonema marinoi</name>
    <dbReference type="NCBI Taxonomy" id="267567"/>
    <lineage>
        <taxon>Eukaryota</taxon>
        <taxon>Sar</taxon>
        <taxon>Stramenopiles</taxon>
        <taxon>Ochrophyta</taxon>
        <taxon>Bacillariophyta</taxon>
        <taxon>Coscinodiscophyceae</taxon>
        <taxon>Thalassiosirophycidae</taxon>
        <taxon>Thalassiosirales</taxon>
        <taxon>Skeletonemataceae</taxon>
        <taxon>Skeletonema</taxon>
        <taxon>Skeletonema marinoi-dohrnii complex</taxon>
    </lineage>
</organism>
<dbReference type="InterPro" id="IPR036910">
    <property type="entry name" value="HMG_box_dom_sf"/>
</dbReference>
<keyword evidence="11" id="KW-0732">Signal</keyword>
<keyword evidence="8" id="KW-0325">Glycoprotein</keyword>
<keyword evidence="9" id="KW-0238">DNA-binding</keyword>
<dbReference type="EMBL" id="JATAAI010000026">
    <property type="protein sequence ID" value="KAK1737297.1"/>
    <property type="molecule type" value="Genomic_DNA"/>
</dbReference>
<dbReference type="InterPro" id="IPR018011">
    <property type="entry name" value="Carb_sulfotrans_8-10"/>
</dbReference>
<evidence type="ECO:0000256" key="7">
    <source>
        <dbReference type="ARBA" id="ARBA00023136"/>
    </source>
</evidence>
<dbReference type="GO" id="GO:0005634">
    <property type="term" value="C:nucleus"/>
    <property type="evidence" value="ECO:0007669"/>
    <property type="project" value="UniProtKB-UniRule"/>
</dbReference>
<dbReference type="CDD" id="cd00084">
    <property type="entry name" value="HMG-box_SF"/>
    <property type="match status" value="1"/>
</dbReference>
<dbReference type="InterPro" id="IPR005331">
    <property type="entry name" value="Sulfotransferase"/>
</dbReference>
<feature type="compositionally biased region" description="Pro residues" evidence="10">
    <location>
        <begin position="605"/>
        <end position="619"/>
    </location>
</feature>
<comment type="subcellular location">
    <subcellularLocation>
        <location evidence="1">Golgi apparatus membrane</location>
        <topology evidence="1">Single-pass type II membrane protein</topology>
    </subcellularLocation>
</comment>